<evidence type="ECO:0000256" key="2">
    <source>
        <dbReference type="ARBA" id="ARBA00023015"/>
    </source>
</evidence>
<protein>
    <submittedName>
        <fullName evidence="8">AraC family transcriptional regulator</fullName>
    </submittedName>
</protein>
<dbReference type="PANTHER" id="PTHR46796">
    <property type="entry name" value="HTH-TYPE TRANSCRIPTIONAL ACTIVATOR RHAS-RELATED"/>
    <property type="match status" value="1"/>
</dbReference>
<dbReference type="InterPro" id="IPR018062">
    <property type="entry name" value="HTH_AraC-typ_CS"/>
</dbReference>
<dbReference type="PROSITE" id="PS01124">
    <property type="entry name" value="HTH_ARAC_FAMILY_2"/>
    <property type="match status" value="1"/>
</dbReference>
<evidence type="ECO:0000259" key="7">
    <source>
        <dbReference type="PROSITE" id="PS01124"/>
    </source>
</evidence>
<proteinExistence type="predicted"/>
<evidence type="ECO:0000256" key="1">
    <source>
        <dbReference type="ARBA" id="ARBA00004496"/>
    </source>
</evidence>
<dbReference type="InterPro" id="IPR050204">
    <property type="entry name" value="AraC_XylS_family_regulators"/>
</dbReference>
<dbReference type="GO" id="GO:0043565">
    <property type="term" value="F:sequence-specific DNA binding"/>
    <property type="evidence" value="ECO:0007669"/>
    <property type="project" value="InterPro"/>
</dbReference>
<dbReference type="SMART" id="SM00342">
    <property type="entry name" value="HTH_ARAC"/>
    <property type="match status" value="1"/>
</dbReference>
<organism evidence="8 9">
    <name type="scientific">Pseudomonas putida</name>
    <name type="common">Arthrobacter siderocapsulatus</name>
    <dbReference type="NCBI Taxonomy" id="303"/>
    <lineage>
        <taxon>Bacteria</taxon>
        <taxon>Pseudomonadati</taxon>
        <taxon>Pseudomonadota</taxon>
        <taxon>Gammaproteobacteria</taxon>
        <taxon>Pseudomonadales</taxon>
        <taxon>Pseudomonadaceae</taxon>
        <taxon>Pseudomonas</taxon>
    </lineage>
</organism>
<dbReference type="InterPro" id="IPR020449">
    <property type="entry name" value="Tscrpt_reg_AraC-type_HTH"/>
</dbReference>
<name>A0A7U6RCX9_PSEPU</name>
<keyword evidence="3" id="KW-0238">DNA-binding</keyword>
<dbReference type="InterPro" id="IPR018060">
    <property type="entry name" value="HTH_AraC"/>
</dbReference>
<dbReference type="SUPFAM" id="SSF46689">
    <property type="entry name" value="Homeodomain-like"/>
    <property type="match status" value="2"/>
</dbReference>
<comment type="function">
    <text evidence="6">Regulatory protein of the TOL plasmid xyl operons. XylS activates the xylXYZLTEGFJQKIH operon required for the degradation of toluene, m-xylene and p-xylene.</text>
</comment>
<sequence length="311" mass="34811">MCAGVLTEVTIPMDVIERTSAHGLEAYIRGERLAASDVLADRDMLVQIFNRERKEESFIVPAVAEPLLVWIISGNAAVQERELDGDWQCSQVSKGDFFLTTSAQPYEMRWNVVGAEPFEVMHIYLGIPLLEKAIHEVLGGSVEAVRLREVSGGRDDGLSVLLEQVRLELTGHRASPLYLEGLAQCIAIHLARSYLDSSADDIVRRNALPAYKLRRVLSAMEANLAEEFNLGHLAEIAGMSEYHFSRLFKKAAGYSPSQFFIRLRMARARQLLVETDRSVIDIGLEIGYSSPSHFSQVFKREVGVTPTQYRK</sequence>
<evidence type="ECO:0000256" key="4">
    <source>
        <dbReference type="ARBA" id="ARBA00023159"/>
    </source>
</evidence>
<dbReference type="Proteomes" id="UP000464661">
    <property type="component" value="Chromosome"/>
</dbReference>
<keyword evidence="4" id="KW-0010">Activator</keyword>
<accession>A0A7U6RCX9</accession>
<dbReference type="InterPro" id="IPR009057">
    <property type="entry name" value="Homeodomain-like_sf"/>
</dbReference>
<evidence type="ECO:0000256" key="5">
    <source>
        <dbReference type="ARBA" id="ARBA00023163"/>
    </source>
</evidence>
<dbReference type="PROSITE" id="PS00041">
    <property type="entry name" value="HTH_ARAC_FAMILY_1"/>
    <property type="match status" value="1"/>
</dbReference>
<dbReference type="GO" id="GO:0003700">
    <property type="term" value="F:DNA-binding transcription factor activity"/>
    <property type="evidence" value="ECO:0007669"/>
    <property type="project" value="InterPro"/>
</dbReference>
<evidence type="ECO:0000313" key="9">
    <source>
        <dbReference type="Proteomes" id="UP000464661"/>
    </source>
</evidence>
<evidence type="ECO:0000256" key="3">
    <source>
        <dbReference type="ARBA" id="ARBA00023125"/>
    </source>
</evidence>
<feature type="domain" description="HTH araC/xylS-type" evidence="7">
    <location>
        <begin position="214"/>
        <end position="311"/>
    </location>
</feature>
<keyword evidence="2" id="KW-0805">Transcription regulation</keyword>
<comment type="subcellular location">
    <subcellularLocation>
        <location evidence="1">Cytoplasm</location>
    </subcellularLocation>
</comment>
<evidence type="ECO:0000313" key="8">
    <source>
        <dbReference type="EMBL" id="BBU45199.1"/>
    </source>
</evidence>
<dbReference type="PANTHER" id="PTHR46796:SF6">
    <property type="entry name" value="ARAC SUBFAMILY"/>
    <property type="match status" value="1"/>
</dbReference>
<evidence type="ECO:0000256" key="6">
    <source>
        <dbReference type="ARBA" id="ARBA00037345"/>
    </source>
</evidence>
<keyword evidence="5" id="KW-0804">Transcription</keyword>
<dbReference type="EMBL" id="AP022324">
    <property type="protein sequence ID" value="BBU45199.1"/>
    <property type="molecule type" value="Genomic_DNA"/>
</dbReference>
<dbReference type="AlphaFoldDB" id="A0A7U6RCX9"/>
<reference evidence="8 9" key="1">
    <citation type="submission" date="2020-01" db="EMBL/GenBank/DDBJ databases">
        <title>Complete Genome Sequence of Pseudomonas putida Strain TS312, Harboring the HdtS type N-acyl-homoserine Lactone Synthase, Isolated from a Paper Mill.</title>
        <authorList>
            <person name="Hosoe A."/>
            <person name="Suenaga T."/>
            <person name="Sugi T."/>
            <person name="Izumi T."/>
            <person name="Nagai N."/>
            <person name="Terada A."/>
        </authorList>
    </citation>
    <scope>NUCLEOTIDE SEQUENCE [LARGE SCALE GENOMIC DNA]</scope>
    <source>
        <strain evidence="8 9">TS312</strain>
    </source>
</reference>
<dbReference type="GO" id="GO:0005737">
    <property type="term" value="C:cytoplasm"/>
    <property type="evidence" value="ECO:0007669"/>
    <property type="project" value="UniProtKB-SubCell"/>
</dbReference>
<dbReference type="GO" id="GO:0009893">
    <property type="term" value="P:positive regulation of metabolic process"/>
    <property type="evidence" value="ECO:0007669"/>
    <property type="project" value="UniProtKB-ARBA"/>
</dbReference>
<dbReference type="Gene3D" id="1.10.10.60">
    <property type="entry name" value="Homeodomain-like"/>
    <property type="match status" value="2"/>
</dbReference>
<dbReference type="PRINTS" id="PR00032">
    <property type="entry name" value="HTHARAC"/>
</dbReference>
<dbReference type="Pfam" id="PF12833">
    <property type="entry name" value="HTH_18"/>
    <property type="match status" value="1"/>
</dbReference>
<gene>
    <name evidence="8" type="ORF">PPTS312_31140</name>
</gene>